<dbReference type="Proteomes" id="UP001159405">
    <property type="component" value="Unassembled WGS sequence"/>
</dbReference>
<dbReference type="InterPro" id="IPR045054">
    <property type="entry name" value="P4HA-like"/>
</dbReference>
<dbReference type="Pfam" id="PF13640">
    <property type="entry name" value="2OG-FeII_Oxy_3"/>
    <property type="match status" value="1"/>
</dbReference>
<evidence type="ECO:0000256" key="4">
    <source>
        <dbReference type="ARBA" id="ARBA00022964"/>
    </source>
</evidence>
<dbReference type="InterPro" id="IPR006620">
    <property type="entry name" value="Pro_4_hyd_alph"/>
</dbReference>
<dbReference type="PANTHER" id="PTHR10869:SF246">
    <property type="entry name" value="TRANSMEMBRANE PROLYL 4-HYDROXYLASE"/>
    <property type="match status" value="1"/>
</dbReference>
<dbReference type="PROSITE" id="PS50222">
    <property type="entry name" value="EF_HAND_2"/>
    <property type="match status" value="1"/>
</dbReference>
<keyword evidence="6" id="KW-0408">Iron</keyword>
<evidence type="ECO:0000256" key="1">
    <source>
        <dbReference type="ARBA" id="ARBA00001961"/>
    </source>
</evidence>
<sequence length="443" mass="51335">MVSRGCFVVLFHCLISLSWTSENSEHKAKKYTRPCYNEDELLNLCTDPIETCHEERGDEIKLVRIDGVKKGHVRWVELEEGRKHQMITRALKPLLFEIPEFLSEEECDHIIKLAKENGLAMSIAGFDMKAYEGDLDEDMAEADGNWTLDHDEKFAGQFSIWDVNKDSFIDADEVKHFARKRKLLYMRDDEVSAMYERLQLSKILEDGKLSRQAFAKINIKKILWYMDFLKEKSPQHRPRFSEQTWLRQDKNSDPVLRRLLERITKLTQLPEIVIQGGEWMQVVQYQPFGHYHGHLDSNPIEGPTVPCCHQNHFRKSDCRVCRFITILYYLNDVEEGGETAFLIADNTTITPQELENPNATTDEFNLSVNCHMANLVIPPRKGTAIMWYNNFIDPDSGLLGSVDRYSLHGGCDVIKGEKWVANNWLTAPTKYSRHIRSLYDVSG</sequence>
<dbReference type="SMART" id="SM00702">
    <property type="entry name" value="P4Hc"/>
    <property type="match status" value="1"/>
</dbReference>
<evidence type="ECO:0008006" key="12">
    <source>
        <dbReference type="Google" id="ProtNLM"/>
    </source>
</evidence>
<reference evidence="10 11" key="1">
    <citation type="submission" date="2022-05" db="EMBL/GenBank/DDBJ databases">
        <authorList>
            <consortium name="Genoscope - CEA"/>
            <person name="William W."/>
        </authorList>
    </citation>
    <scope>NUCLEOTIDE SEQUENCE [LARGE SCALE GENOMIC DNA]</scope>
</reference>
<proteinExistence type="predicted"/>
<protein>
    <recommendedName>
        <fullName evidence="12">Transmembrane prolyl 4-hydroxylase</fullName>
    </recommendedName>
</protein>
<dbReference type="PANTHER" id="PTHR10869">
    <property type="entry name" value="PROLYL 4-HYDROXYLASE ALPHA SUBUNIT"/>
    <property type="match status" value="1"/>
</dbReference>
<keyword evidence="3" id="KW-0847">Vitamin C</keyword>
<feature type="domain" description="Fe2OG dioxygenase" evidence="9">
    <location>
        <begin position="276"/>
        <end position="427"/>
    </location>
</feature>
<keyword evidence="4" id="KW-0223">Dioxygenase</keyword>
<evidence type="ECO:0000256" key="5">
    <source>
        <dbReference type="ARBA" id="ARBA00023002"/>
    </source>
</evidence>
<evidence type="ECO:0000256" key="2">
    <source>
        <dbReference type="ARBA" id="ARBA00022723"/>
    </source>
</evidence>
<dbReference type="Gene3D" id="1.10.238.10">
    <property type="entry name" value="EF-hand"/>
    <property type="match status" value="1"/>
</dbReference>
<feature type="domain" description="EF-hand" evidence="8">
    <location>
        <begin position="149"/>
        <end position="184"/>
    </location>
</feature>
<dbReference type="EMBL" id="CALNXK010000012">
    <property type="protein sequence ID" value="CAH3044934.1"/>
    <property type="molecule type" value="Genomic_DNA"/>
</dbReference>
<dbReference type="InterPro" id="IPR005123">
    <property type="entry name" value="Oxoglu/Fe-dep_dioxygenase_dom"/>
</dbReference>
<feature type="chain" id="PRO_5045280771" description="Transmembrane prolyl 4-hydroxylase" evidence="7">
    <location>
        <begin position="21"/>
        <end position="443"/>
    </location>
</feature>
<gene>
    <name evidence="10" type="ORF">PLOB_00004552</name>
</gene>
<evidence type="ECO:0000256" key="6">
    <source>
        <dbReference type="ARBA" id="ARBA00023004"/>
    </source>
</evidence>
<evidence type="ECO:0000313" key="10">
    <source>
        <dbReference type="EMBL" id="CAH3044934.1"/>
    </source>
</evidence>
<accession>A0ABN8ND86</accession>
<dbReference type="InterPro" id="IPR011992">
    <property type="entry name" value="EF-hand-dom_pair"/>
</dbReference>
<dbReference type="PROSITE" id="PS51471">
    <property type="entry name" value="FE2OG_OXY"/>
    <property type="match status" value="1"/>
</dbReference>
<evidence type="ECO:0000259" key="9">
    <source>
        <dbReference type="PROSITE" id="PS51471"/>
    </source>
</evidence>
<comment type="cofactor">
    <cofactor evidence="1">
        <name>L-ascorbate</name>
        <dbReference type="ChEBI" id="CHEBI:38290"/>
    </cofactor>
</comment>
<keyword evidence="11" id="KW-1185">Reference proteome</keyword>
<feature type="signal peptide" evidence="7">
    <location>
        <begin position="1"/>
        <end position="20"/>
    </location>
</feature>
<evidence type="ECO:0000256" key="7">
    <source>
        <dbReference type="SAM" id="SignalP"/>
    </source>
</evidence>
<dbReference type="Gene3D" id="2.60.120.620">
    <property type="entry name" value="q2cbj1_9rhob like domain"/>
    <property type="match status" value="1"/>
</dbReference>
<keyword evidence="2" id="KW-0479">Metal-binding</keyword>
<organism evidence="10 11">
    <name type="scientific">Porites lobata</name>
    <dbReference type="NCBI Taxonomy" id="104759"/>
    <lineage>
        <taxon>Eukaryota</taxon>
        <taxon>Metazoa</taxon>
        <taxon>Cnidaria</taxon>
        <taxon>Anthozoa</taxon>
        <taxon>Hexacorallia</taxon>
        <taxon>Scleractinia</taxon>
        <taxon>Fungiina</taxon>
        <taxon>Poritidae</taxon>
        <taxon>Porites</taxon>
    </lineage>
</organism>
<evidence type="ECO:0000256" key="3">
    <source>
        <dbReference type="ARBA" id="ARBA00022896"/>
    </source>
</evidence>
<dbReference type="SUPFAM" id="SSF47473">
    <property type="entry name" value="EF-hand"/>
    <property type="match status" value="1"/>
</dbReference>
<keyword evidence="7" id="KW-0732">Signal</keyword>
<evidence type="ECO:0000313" key="11">
    <source>
        <dbReference type="Proteomes" id="UP001159405"/>
    </source>
</evidence>
<evidence type="ECO:0000259" key="8">
    <source>
        <dbReference type="PROSITE" id="PS50222"/>
    </source>
</evidence>
<dbReference type="InterPro" id="IPR002048">
    <property type="entry name" value="EF_hand_dom"/>
</dbReference>
<comment type="caution">
    <text evidence="10">The sequence shown here is derived from an EMBL/GenBank/DDBJ whole genome shotgun (WGS) entry which is preliminary data.</text>
</comment>
<dbReference type="InterPro" id="IPR044862">
    <property type="entry name" value="Pro_4_hyd_alph_FE2OG_OXY"/>
</dbReference>
<keyword evidence="5" id="KW-0560">Oxidoreductase</keyword>
<name>A0ABN8ND86_9CNID</name>